<evidence type="ECO:0000256" key="1">
    <source>
        <dbReference type="SAM" id="MobiDB-lite"/>
    </source>
</evidence>
<proteinExistence type="predicted"/>
<sequence length="147" mass="16661">MKRLVGIVLLHIFVHADLHPLYRFITWTHDRAASSPLFNAASFPHCTNLDQFATLDDIGWQTFRGCDVTCVGAMGAAKSFNLQDFQPARTDYYSLMVRFSLSRPSPIAHRPSPIARQARVTRRRSPSRSSPPLFRARLPTKSTLHLL</sequence>
<feature type="signal peptide" evidence="2">
    <location>
        <begin position="1"/>
        <end position="16"/>
    </location>
</feature>
<name>A0A9P9FDM6_9HYPO</name>
<evidence type="ECO:0000256" key="2">
    <source>
        <dbReference type="SAM" id="SignalP"/>
    </source>
</evidence>
<evidence type="ECO:0000313" key="3">
    <source>
        <dbReference type="EMBL" id="KAH7159886.1"/>
    </source>
</evidence>
<keyword evidence="4" id="KW-1185">Reference proteome</keyword>
<evidence type="ECO:0000313" key="4">
    <source>
        <dbReference type="Proteomes" id="UP000717696"/>
    </source>
</evidence>
<dbReference type="AlphaFoldDB" id="A0A9P9FDM6"/>
<reference evidence="3" key="1">
    <citation type="journal article" date="2021" name="Nat. Commun.">
        <title>Genetic determinants of endophytism in the Arabidopsis root mycobiome.</title>
        <authorList>
            <person name="Mesny F."/>
            <person name="Miyauchi S."/>
            <person name="Thiergart T."/>
            <person name="Pickel B."/>
            <person name="Atanasova L."/>
            <person name="Karlsson M."/>
            <person name="Huettel B."/>
            <person name="Barry K.W."/>
            <person name="Haridas S."/>
            <person name="Chen C."/>
            <person name="Bauer D."/>
            <person name="Andreopoulos W."/>
            <person name="Pangilinan J."/>
            <person name="LaButti K."/>
            <person name="Riley R."/>
            <person name="Lipzen A."/>
            <person name="Clum A."/>
            <person name="Drula E."/>
            <person name="Henrissat B."/>
            <person name="Kohler A."/>
            <person name="Grigoriev I.V."/>
            <person name="Martin F.M."/>
            <person name="Hacquard S."/>
        </authorList>
    </citation>
    <scope>NUCLEOTIDE SEQUENCE</scope>
    <source>
        <strain evidence="3">MPI-CAGE-AT-0021</strain>
    </source>
</reference>
<feature type="chain" id="PRO_5040154478" evidence="2">
    <location>
        <begin position="17"/>
        <end position="147"/>
    </location>
</feature>
<accession>A0A9P9FDM6</accession>
<protein>
    <submittedName>
        <fullName evidence="3">Uncharacterized protein</fullName>
    </submittedName>
</protein>
<dbReference type="EMBL" id="JAGMUU010000002">
    <property type="protein sequence ID" value="KAH7159886.1"/>
    <property type="molecule type" value="Genomic_DNA"/>
</dbReference>
<gene>
    <name evidence="3" type="ORF">B0J13DRAFT_539876</name>
</gene>
<dbReference type="Proteomes" id="UP000717696">
    <property type="component" value="Unassembled WGS sequence"/>
</dbReference>
<feature type="region of interest" description="Disordered" evidence="1">
    <location>
        <begin position="108"/>
        <end position="134"/>
    </location>
</feature>
<comment type="caution">
    <text evidence="3">The sequence shown here is derived from an EMBL/GenBank/DDBJ whole genome shotgun (WGS) entry which is preliminary data.</text>
</comment>
<keyword evidence="2" id="KW-0732">Signal</keyword>
<organism evidence="3 4">
    <name type="scientific">Dactylonectria estremocensis</name>
    <dbReference type="NCBI Taxonomy" id="1079267"/>
    <lineage>
        <taxon>Eukaryota</taxon>
        <taxon>Fungi</taxon>
        <taxon>Dikarya</taxon>
        <taxon>Ascomycota</taxon>
        <taxon>Pezizomycotina</taxon>
        <taxon>Sordariomycetes</taxon>
        <taxon>Hypocreomycetidae</taxon>
        <taxon>Hypocreales</taxon>
        <taxon>Nectriaceae</taxon>
        <taxon>Dactylonectria</taxon>
    </lineage>
</organism>